<organism evidence="3 4">
    <name type="scientific">Acanthocheilonema viteae</name>
    <name type="common">Filarial nematode worm</name>
    <name type="synonym">Dipetalonema viteae</name>
    <dbReference type="NCBI Taxonomy" id="6277"/>
    <lineage>
        <taxon>Eukaryota</taxon>
        <taxon>Metazoa</taxon>
        <taxon>Ecdysozoa</taxon>
        <taxon>Nematoda</taxon>
        <taxon>Chromadorea</taxon>
        <taxon>Rhabditida</taxon>
        <taxon>Spirurina</taxon>
        <taxon>Spiruromorpha</taxon>
        <taxon>Filarioidea</taxon>
        <taxon>Onchocercidae</taxon>
        <taxon>Acanthocheilonema</taxon>
    </lineage>
</organism>
<evidence type="ECO:0000256" key="2">
    <source>
        <dbReference type="SAM" id="SignalP"/>
    </source>
</evidence>
<dbReference type="AlphaFoldDB" id="A0A498SMR5"/>
<reference evidence="3 4" key="1">
    <citation type="submission" date="2018-08" db="EMBL/GenBank/DDBJ databases">
        <authorList>
            <person name="Laetsch R D."/>
            <person name="Stevens L."/>
            <person name="Kumar S."/>
            <person name="Blaxter L. M."/>
        </authorList>
    </citation>
    <scope>NUCLEOTIDE SEQUENCE [LARGE SCALE GENOMIC DNA]</scope>
</reference>
<dbReference type="STRING" id="6277.A0A498SMR5"/>
<dbReference type="OrthoDB" id="10625336at2759"/>
<proteinExistence type="predicted"/>
<keyword evidence="2" id="KW-0732">Signal</keyword>
<gene>
    <name evidence="3" type="ORF">NAV_LOCUS5264</name>
</gene>
<dbReference type="EMBL" id="UPTC01000885">
    <property type="protein sequence ID" value="VBB30473.1"/>
    <property type="molecule type" value="Genomic_DNA"/>
</dbReference>
<evidence type="ECO:0000256" key="1">
    <source>
        <dbReference type="SAM" id="MobiDB-lite"/>
    </source>
</evidence>
<keyword evidence="4" id="KW-1185">Reference proteome</keyword>
<feature type="region of interest" description="Disordered" evidence="1">
    <location>
        <begin position="64"/>
        <end position="91"/>
    </location>
</feature>
<dbReference type="Proteomes" id="UP000276991">
    <property type="component" value="Unassembled WGS sequence"/>
</dbReference>
<protein>
    <submittedName>
        <fullName evidence="3">Uncharacterized protein</fullName>
    </submittedName>
</protein>
<evidence type="ECO:0000313" key="4">
    <source>
        <dbReference type="Proteomes" id="UP000276991"/>
    </source>
</evidence>
<accession>A0A498SMR5</accession>
<name>A0A498SMR5_ACAVI</name>
<feature type="signal peptide" evidence="2">
    <location>
        <begin position="1"/>
        <end position="20"/>
    </location>
</feature>
<evidence type="ECO:0000313" key="3">
    <source>
        <dbReference type="EMBL" id="VBB30473.1"/>
    </source>
</evidence>
<feature type="chain" id="PRO_5019720007" evidence="2">
    <location>
        <begin position="21"/>
        <end position="224"/>
    </location>
</feature>
<sequence>MDYYSLKWIFFILLPEVTQSLIKTLPGVQNKLLAGVTFEQLNGKGKMWIGPPIPPPFCFPPSQMPRAPAVPEATQTSTSAPSGKAPEQSPSAAVPVMSYPFQAKTWWCPSMYQQQTPMPPLQYSQIPQYPQYLQTVHLPLPPQYQQIIQPPLPQYQQSLPQYQQPLPQYQQPPPQYQQIAQLSPQYPQQPINGAGMVGSSLYGMIGEDSDSTLKAYDHFQMIFA</sequence>